<reference evidence="1 2" key="1">
    <citation type="journal article" date="2008" name="Int. J. Syst. Evol. Microbiol.">
        <title>Tessaracoccus flavescens sp. nov., isolated from marine sediment.</title>
        <authorList>
            <person name="Lee D.W."/>
            <person name="Lee S.D."/>
        </authorList>
    </citation>
    <scope>NUCLEOTIDE SEQUENCE [LARGE SCALE GENOMIC DNA]</scope>
    <source>
        <strain evidence="1 2">T21</strain>
    </source>
</reference>
<sequence>MTTRPLILREGEPPQLVHLSRSTAEALQASGALTMTRADRSGWWEVAAGTQVGVIEVAGLEVILRPKIDINRLVFLMGFARRPSHWRDDLVHLDQDVALPEALADAFLALARRAVDQGLLKGYVTVDDSLPVLRGRIREADQLRRRFGREVPLEVRYDDFTVDIPENQLILAAAQRLLALPGVGRRHRGGLQRLRLQLADVSRLHSGVQPSWTPSRLNARYVPALELAELILGGRSFEQRVGDTVVTGYLLNMAKIFEDFVTVALREAIRPFGGRSQLQYGAFLDEAETVPVKPDFVWLEQGVARLVVDAKYKAEKPSGFPQADLYQLLAYCTVLGLDEGHLVYAKGAEDERTHVVKQVGVRIIAHTLDLDASPSDLLAQIAGLVRDIHPANSSHPALGTTKP</sequence>
<keyword evidence="2" id="KW-1185">Reference proteome</keyword>
<dbReference type="Pfam" id="PF10117">
    <property type="entry name" value="McrBC"/>
    <property type="match status" value="1"/>
</dbReference>
<dbReference type="EMBL" id="CP123967">
    <property type="protein sequence ID" value="WGT47289.1"/>
    <property type="molecule type" value="Genomic_DNA"/>
</dbReference>
<protein>
    <recommendedName>
        <fullName evidence="3">Restriction endonuclease</fullName>
    </recommendedName>
</protein>
<proteinExistence type="predicted"/>
<evidence type="ECO:0000313" key="2">
    <source>
        <dbReference type="Proteomes" id="UP001244136"/>
    </source>
</evidence>
<dbReference type="InterPro" id="IPR019292">
    <property type="entry name" value="McrC"/>
</dbReference>
<name>A0ABY8PXR3_9ACTN</name>
<accession>A0ABY8PXR3</accession>
<dbReference type="PANTHER" id="PTHR38733:SF1">
    <property type="entry name" value="TYPE IV METHYL-DIRECTED RESTRICTION ENZYME ECOKMCRBC"/>
    <property type="match status" value="1"/>
</dbReference>
<dbReference type="Proteomes" id="UP001244136">
    <property type="component" value="Chromosome"/>
</dbReference>
<evidence type="ECO:0000313" key="1">
    <source>
        <dbReference type="EMBL" id="WGT47289.1"/>
    </source>
</evidence>
<gene>
    <name evidence="1" type="ORF">QH948_00440</name>
</gene>
<dbReference type="RefSeq" id="WP_281145022.1">
    <property type="nucleotide sequence ID" value="NZ_CP123967.1"/>
</dbReference>
<evidence type="ECO:0008006" key="3">
    <source>
        <dbReference type="Google" id="ProtNLM"/>
    </source>
</evidence>
<dbReference type="PANTHER" id="PTHR38733">
    <property type="entry name" value="PROTEIN MCRC"/>
    <property type="match status" value="1"/>
</dbReference>
<organism evidence="1 2">
    <name type="scientific">Tessaracoccus lacteus</name>
    <dbReference type="NCBI Taxonomy" id="3041766"/>
    <lineage>
        <taxon>Bacteria</taxon>
        <taxon>Bacillati</taxon>
        <taxon>Actinomycetota</taxon>
        <taxon>Actinomycetes</taxon>
        <taxon>Propionibacteriales</taxon>
        <taxon>Propionibacteriaceae</taxon>
        <taxon>Tessaracoccus</taxon>
    </lineage>
</organism>